<dbReference type="STRING" id="1441469.A0A225AZC6"/>
<comment type="similarity">
    <text evidence="2">Belongs to the IPK1 type 1 family.</text>
</comment>
<dbReference type="Pfam" id="PF06090">
    <property type="entry name" value="Ins_P5_2-kin"/>
    <property type="match status" value="2"/>
</dbReference>
<dbReference type="GO" id="GO:0032958">
    <property type="term" value="P:inositol phosphate biosynthetic process"/>
    <property type="evidence" value="ECO:0007669"/>
    <property type="project" value="TreeGrafter"/>
</dbReference>
<dbReference type="Proteomes" id="UP000214365">
    <property type="component" value="Unassembled WGS sequence"/>
</dbReference>
<keyword evidence="5 9" id="KW-0808">Transferase</keyword>
<comment type="function">
    <text evidence="9">Phosphorylates Ins(1,3,4,5,6)P5 at position 2 to form Ins(1,2,3,4,5,6)P6 (InsP6 or phytate).</text>
</comment>
<evidence type="ECO:0000256" key="9">
    <source>
        <dbReference type="RuleBase" id="RU364126"/>
    </source>
</evidence>
<comment type="caution">
    <text evidence="10">The sequence shown here is derived from an EMBL/GenBank/DDBJ whole genome shotgun (WGS) entry which is preliminary data.</text>
</comment>
<evidence type="ECO:0000256" key="5">
    <source>
        <dbReference type="ARBA" id="ARBA00022679"/>
    </source>
</evidence>
<keyword evidence="7 9" id="KW-0418">Kinase</keyword>
<evidence type="ECO:0000256" key="7">
    <source>
        <dbReference type="ARBA" id="ARBA00022777"/>
    </source>
</evidence>
<evidence type="ECO:0000256" key="4">
    <source>
        <dbReference type="ARBA" id="ARBA00014846"/>
    </source>
</evidence>
<keyword evidence="8 9" id="KW-0067">ATP-binding</keyword>
<reference evidence="10 11" key="1">
    <citation type="submission" date="2015-06" db="EMBL/GenBank/DDBJ databases">
        <title>Talaromyces atroroseus IBT 11181 draft genome.</title>
        <authorList>
            <person name="Rasmussen K.B."/>
            <person name="Rasmussen S."/>
            <person name="Petersen B."/>
            <person name="Sicheritz-Ponten T."/>
            <person name="Mortensen U.H."/>
            <person name="Thrane U."/>
        </authorList>
    </citation>
    <scope>NUCLEOTIDE SEQUENCE [LARGE SCALE GENOMIC DNA]</scope>
    <source>
        <strain evidence="10 11">IBT 11181</strain>
    </source>
</reference>
<proteinExistence type="inferred from homology"/>
<keyword evidence="11" id="KW-1185">Reference proteome</keyword>
<evidence type="ECO:0000313" key="10">
    <source>
        <dbReference type="EMBL" id="OKL58867.1"/>
    </source>
</evidence>
<comment type="catalytic activity">
    <reaction evidence="9">
        <text>1D-myo-inositol 1,3,4,5,6-pentakisphosphate + ATP = 1D-myo-inositol hexakisphosphate + ADP + H(+)</text>
        <dbReference type="Rhea" id="RHEA:20313"/>
        <dbReference type="ChEBI" id="CHEBI:15378"/>
        <dbReference type="ChEBI" id="CHEBI:30616"/>
        <dbReference type="ChEBI" id="CHEBI:57733"/>
        <dbReference type="ChEBI" id="CHEBI:58130"/>
        <dbReference type="ChEBI" id="CHEBI:456216"/>
        <dbReference type="EC" id="2.7.1.158"/>
    </reaction>
</comment>
<dbReference type="GO" id="GO:0035299">
    <property type="term" value="F:inositol-1,3,4,5,6-pentakisphosphate 2-kinase activity"/>
    <property type="evidence" value="ECO:0007669"/>
    <property type="project" value="UniProtKB-EC"/>
</dbReference>
<dbReference type="RefSeq" id="XP_020118988.1">
    <property type="nucleotide sequence ID" value="XM_020268269.1"/>
</dbReference>
<dbReference type="GO" id="GO:0005524">
    <property type="term" value="F:ATP binding"/>
    <property type="evidence" value="ECO:0007669"/>
    <property type="project" value="UniProtKB-KW"/>
</dbReference>
<evidence type="ECO:0000256" key="3">
    <source>
        <dbReference type="ARBA" id="ARBA00012023"/>
    </source>
</evidence>
<evidence type="ECO:0000256" key="2">
    <source>
        <dbReference type="ARBA" id="ARBA00008305"/>
    </source>
</evidence>
<gene>
    <name evidence="10" type="ORF">UA08_05944</name>
</gene>
<dbReference type="PANTHER" id="PTHR14456">
    <property type="entry name" value="INOSITOL POLYPHOSPHATE KINASE 1"/>
    <property type="match status" value="1"/>
</dbReference>
<accession>A0A225AZC6</accession>
<dbReference type="GeneID" id="31005700"/>
<dbReference type="InterPro" id="IPR009286">
    <property type="entry name" value="Ins_P5_2-kin"/>
</dbReference>
<protein>
    <recommendedName>
        <fullName evidence="4 9">Inositol-pentakisphosphate 2-kinase</fullName>
        <ecNumber evidence="3 9">2.7.1.158</ecNumber>
    </recommendedName>
</protein>
<dbReference type="EC" id="2.7.1.158" evidence="3 9"/>
<comment type="domain">
    <text evidence="9">The EXKPK motif is conserved in inositol-pentakisphosphate 2-kinases of both family 1 and 2.</text>
</comment>
<keyword evidence="6 9" id="KW-0547">Nucleotide-binding</keyword>
<comment type="function">
    <text evidence="1">Has kinase activity and phosphorylates inositol-1,3,4,5,6-pentakisphosphate (Ins(1,3,4,5,6)P5) to produce 1,2,3,4,5,6-hexakisphosphate (InsP6), also known as phytate.</text>
</comment>
<name>A0A225AZC6_TALAT</name>
<dbReference type="AlphaFoldDB" id="A0A225AZC6"/>
<dbReference type="EMBL" id="LFMY01000008">
    <property type="protein sequence ID" value="OKL58867.1"/>
    <property type="molecule type" value="Genomic_DNA"/>
</dbReference>
<evidence type="ECO:0000256" key="1">
    <source>
        <dbReference type="ARBA" id="ARBA00003979"/>
    </source>
</evidence>
<dbReference type="PANTHER" id="PTHR14456:SF2">
    <property type="entry name" value="INOSITOL-PENTAKISPHOSPHATE 2-KINASE"/>
    <property type="match status" value="1"/>
</dbReference>
<evidence type="ECO:0000256" key="6">
    <source>
        <dbReference type="ARBA" id="ARBA00022741"/>
    </source>
</evidence>
<evidence type="ECO:0000256" key="8">
    <source>
        <dbReference type="ARBA" id="ARBA00022840"/>
    </source>
</evidence>
<sequence length="404" mass="45398">MISGPTIAADSIPELSEDLQLEYLAEGGANIVYRIFLPPSAPCAKETILQPSEVEYYGNATPPPTEVEDHDLMTADIDGDADFDLGITITSGKLLRLRKNVRFGMPYRETANDFHSTIQPLFAPEELVDQSLVRVPPSLIQRCNEKLRDSERAEYPKRRPVIRHGVYLATDEPLGMLITDMTNTPTKHPTTPPKKTMTVTELKPKWLVQSPSAPPTAKRCRTCALRDMKAADNASVYLNAHTNRIQSSLGKAPFCPLDLISNNEQDIQRTIVNIFARHRPYPNQIRIIARRLYRHPTLLKLLSLQRLHNKVGLHGPPSGSREMSLSMTLRDCSIFLKLPTSDVEETDLEMGTIDLRLGDLDLKSAANGKAEYWLDIENRLIDEGWYMGQQASQDRTKGECVLSR</sequence>
<dbReference type="OrthoDB" id="272370at2759"/>
<dbReference type="GO" id="GO:0005634">
    <property type="term" value="C:nucleus"/>
    <property type="evidence" value="ECO:0007669"/>
    <property type="project" value="TreeGrafter"/>
</dbReference>
<organism evidence="10 11">
    <name type="scientific">Talaromyces atroroseus</name>
    <dbReference type="NCBI Taxonomy" id="1441469"/>
    <lineage>
        <taxon>Eukaryota</taxon>
        <taxon>Fungi</taxon>
        <taxon>Dikarya</taxon>
        <taxon>Ascomycota</taxon>
        <taxon>Pezizomycotina</taxon>
        <taxon>Eurotiomycetes</taxon>
        <taxon>Eurotiomycetidae</taxon>
        <taxon>Eurotiales</taxon>
        <taxon>Trichocomaceae</taxon>
        <taxon>Talaromyces</taxon>
        <taxon>Talaromyces sect. Trachyspermi</taxon>
    </lineage>
</organism>
<evidence type="ECO:0000313" key="11">
    <source>
        <dbReference type="Proteomes" id="UP000214365"/>
    </source>
</evidence>